<sequence>MSSHHWKSIWTSYFIEVINLIATDHPSYINILNGCRVLFRQLGNPFIQHSYRKENQIVKADRVRTPFVRLKRPILDSENCNSDEIFPNNNSSRLAVMSLFVIMHIKFY</sequence>
<protein>
    <submittedName>
        <fullName evidence="1">Uncharacterized protein</fullName>
    </submittedName>
</protein>
<evidence type="ECO:0000313" key="1">
    <source>
        <dbReference type="EMBL" id="KAG5600205.1"/>
    </source>
</evidence>
<proteinExistence type="predicted"/>
<dbReference type="AlphaFoldDB" id="A0A9J5YJK2"/>
<evidence type="ECO:0000313" key="2">
    <source>
        <dbReference type="Proteomes" id="UP000824120"/>
    </source>
</evidence>
<dbReference type="EMBL" id="JACXVP010000006">
    <property type="protein sequence ID" value="KAG5600205.1"/>
    <property type="molecule type" value="Genomic_DNA"/>
</dbReference>
<comment type="caution">
    <text evidence="1">The sequence shown here is derived from an EMBL/GenBank/DDBJ whole genome shotgun (WGS) entry which is preliminary data.</text>
</comment>
<keyword evidence="2" id="KW-1185">Reference proteome</keyword>
<name>A0A9J5YJK2_SOLCO</name>
<gene>
    <name evidence="1" type="ORF">H5410_031575</name>
</gene>
<dbReference type="Proteomes" id="UP000824120">
    <property type="component" value="Chromosome 6"/>
</dbReference>
<reference evidence="1 2" key="1">
    <citation type="submission" date="2020-09" db="EMBL/GenBank/DDBJ databases">
        <title>De no assembly of potato wild relative species, Solanum commersonii.</title>
        <authorList>
            <person name="Cho K."/>
        </authorList>
    </citation>
    <scope>NUCLEOTIDE SEQUENCE [LARGE SCALE GENOMIC DNA]</scope>
    <source>
        <strain evidence="1">LZ3.2</strain>
        <tissue evidence="1">Leaf</tissue>
    </source>
</reference>
<organism evidence="1 2">
    <name type="scientific">Solanum commersonii</name>
    <name type="common">Commerson's wild potato</name>
    <name type="synonym">Commerson's nightshade</name>
    <dbReference type="NCBI Taxonomy" id="4109"/>
    <lineage>
        <taxon>Eukaryota</taxon>
        <taxon>Viridiplantae</taxon>
        <taxon>Streptophyta</taxon>
        <taxon>Embryophyta</taxon>
        <taxon>Tracheophyta</taxon>
        <taxon>Spermatophyta</taxon>
        <taxon>Magnoliopsida</taxon>
        <taxon>eudicotyledons</taxon>
        <taxon>Gunneridae</taxon>
        <taxon>Pentapetalae</taxon>
        <taxon>asterids</taxon>
        <taxon>lamiids</taxon>
        <taxon>Solanales</taxon>
        <taxon>Solanaceae</taxon>
        <taxon>Solanoideae</taxon>
        <taxon>Solaneae</taxon>
        <taxon>Solanum</taxon>
    </lineage>
</organism>
<accession>A0A9J5YJK2</accession>